<gene>
    <name evidence="5" type="ORF">BMF94_6468</name>
</gene>
<dbReference type="InterPro" id="IPR027267">
    <property type="entry name" value="AH/BAR_dom_sf"/>
</dbReference>
<dbReference type="GO" id="GO:0007010">
    <property type="term" value="P:cytoskeleton organization"/>
    <property type="evidence" value="ECO:0007669"/>
    <property type="project" value="TreeGrafter"/>
</dbReference>
<dbReference type="InterPro" id="IPR000198">
    <property type="entry name" value="RhoGAP_dom"/>
</dbReference>
<dbReference type="Pfam" id="PF00620">
    <property type="entry name" value="RhoGAP"/>
    <property type="match status" value="1"/>
</dbReference>
<dbReference type="InterPro" id="IPR001060">
    <property type="entry name" value="FCH_dom"/>
</dbReference>
<dbReference type="GO" id="GO:0007264">
    <property type="term" value="P:small GTPase-mediated signal transduction"/>
    <property type="evidence" value="ECO:0007669"/>
    <property type="project" value="TreeGrafter"/>
</dbReference>
<evidence type="ECO:0000313" key="6">
    <source>
        <dbReference type="Proteomes" id="UP000237144"/>
    </source>
</evidence>
<dbReference type="SUPFAM" id="SSF103657">
    <property type="entry name" value="BAR/IMD domain-like"/>
    <property type="match status" value="1"/>
</dbReference>
<dbReference type="PROSITE" id="PS50238">
    <property type="entry name" value="RHOGAP"/>
    <property type="match status" value="1"/>
</dbReference>
<feature type="compositionally biased region" description="Basic and acidic residues" evidence="2">
    <location>
        <begin position="921"/>
        <end position="935"/>
    </location>
</feature>
<feature type="compositionally biased region" description="Basic and acidic residues" evidence="2">
    <location>
        <begin position="186"/>
        <end position="196"/>
    </location>
</feature>
<keyword evidence="6" id="KW-1185">Reference proteome</keyword>
<dbReference type="STRING" id="741276.A0A2S5B185"/>
<feature type="region of interest" description="Disordered" evidence="2">
    <location>
        <begin position="772"/>
        <end position="816"/>
    </location>
</feature>
<feature type="region of interest" description="Disordered" evidence="2">
    <location>
        <begin position="846"/>
        <end position="1008"/>
    </location>
</feature>
<dbReference type="InterPro" id="IPR008936">
    <property type="entry name" value="Rho_GTPase_activation_prot"/>
</dbReference>
<dbReference type="GO" id="GO:0005886">
    <property type="term" value="C:plasma membrane"/>
    <property type="evidence" value="ECO:0007669"/>
    <property type="project" value="TreeGrafter"/>
</dbReference>
<evidence type="ECO:0000256" key="1">
    <source>
        <dbReference type="PROSITE-ProRule" id="PRU01077"/>
    </source>
</evidence>
<comment type="caution">
    <text evidence="5">The sequence shown here is derived from an EMBL/GenBank/DDBJ whole genome shotgun (WGS) entry which is preliminary data.</text>
</comment>
<dbReference type="EMBL" id="PJQD01000115">
    <property type="protein sequence ID" value="POY70554.1"/>
    <property type="molecule type" value="Genomic_DNA"/>
</dbReference>
<proteinExistence type="predicted"/>
<organism evidence="5 6">
    <name type="scientific">Rhodotorula taiwanensis</name>
    <dbReference type="NCBI Taxonomy" id="741276"/>
    <lineage>
        <taxon>Eukaryota</taxon>
        <taxon>Fungi</taxon>
        <taxon>Dikarya</taxon>
        <taxon>Basidiomycota</taxon>
        <taxon>Pucciniomycotina</taxon>
        <taxon>Microbotryomycetes</taxon>
        <taxon>Sporidiobolales</taxon>
        <taxon>Sporidiobolaceae</taxon>
        <taxon>Rhodotorula</taxon>
    </lineage>
</organism>
<dbReference type="AlphaFoldDB" id="A0A2S5B185"/>
<dbReference type="Proteomes" id="UP000237144">
    <property type="component" value="Unassembled WGS sequence"/>
</dbReference>
<feature type="compositionally biased region" description="Basic and acidic residues" evidence="2">
    <location>
        <begin position="989"/>
        <end position="1008"/>
    </location>
</feature>
<sequence>MATAASGEQTTAAIVHKPVLPATFANSFWSSDYRTGLDSLFTALDAAVVQSDELVDHVDQRISLERQLALGLTPPALRHNGFGIDEGASLRIGFEALLTSSVSEAKARQRLADDLERTILVPFSAWSASHAKRISTSRSTLFGSLQTYESQYALVSRLKSAYDSACRTADTAEDEWNFFRARDELGTRHVPPRPDDLPDLVSPTSATPGSTRSRQTLSSGHDGAREEVDDDDKPLGLRPQQQRARGADDDGDDDGKAIRDDADGDEDEGLIGRSGATGGSVLGALGRALTVRRTGSTKARPGRRREGEQAGPANEDHDDGDASTGLHLPAGLHLPTIDANEVKAGLDWSKTKFNSLLSTVVGPQSGYERYEKARKDADAAEEKYKREVIILDRLRLSLEETISTHLPYLQRCESDRLRAATSVLKSFHAAISALPKLIDGSLERVGQALDLCRPEKDLKAIIERRRSVRRCSSCGSGVEPRLFCGPARFGRRTETRTALHRTGPFQPSPSPFQSHYSDEPTTTFGIDLRKYDETNANKDAQPVPRVLEILLEWAEKKGKEASDEGVCPFPPVPRRTASLPVLRMLMVQRRKSWLYDVPLASQHSLRAMLNPPGLLAANNNTGPDLSVVDLPILCATTKLWLLELEQPPFTWAAYDDLRSAWPGRVSASTVEGGEPQSDKERVEILAKIVGKLPKIHYEVLRCLIVSLAKMIAETRTDEALDVYLHKLSLSLARPLLRPRQTSPLSLDDRFPAAVVSTLLAHTEAIFAKAGEVAKKEREDRYRPRRQRTKPIDERVRRSNLAGQAGSPPPPVPLRASGHHLTVDTAAQAPVYTEKNVDVVASPMAATQEELPVPPVPEKEKEDNSVDDLDGDHVPVTAELPAPVPIVPSSPVEAPFTPPSPVEEPFVAPSSSSATKEAVSLRSDEPQRPDGGDEKPLTSSSSLKRSTGPGSARLRGARGPRPPSQVLARVAALEHDGGAEHGTGTSRTSSEQKRESWTRSREAPAPETE</sequence>
<dbReference type="PROSITE" id="PS51741">
    <property type="entry name" value="F_BAR"/>
    <property type="match status" value="1"/>
</dbReference>
<dbReference type="GO" id="GO:0005096">
    <property type="term" value="F:GTPase activator activity"/>
    <property type="evidence" value="ECO:0007669"/>
    <property type="project" value="TreeGrafter"/>
</dbReference>
<keyword evidence="1" id="KW-0175">Coiled coil</keyword>
<feature type="domain" description="F-BAR" evidence="4">
    <location>
        <begin position="21"/>
        <end position="457"/>
    </location>
</feature>
<dbReference type="SMART" id="SM00055">
    <property type="entry name" value="FCH"/>
    <property type="match status" value="1"/>
</dbReference>
<dbReference type="PANTHER" id="PTHR23065:SF17">
    <property type="entry name" value="RHO-GTPASE-ACTIVATING PROTEIN RGD2"/>
    <property type="match status" value="1"/>
</dbReference>
<dbReference type="PANTHER" id="PTHR23065">
    <property type="entry name" value="PROLINE-SERINE-THREONINE PHOSPHATASE INTERACTING PROTEIN 1"/>
    <property type="match status" value="1"/>
</dbReference>
<evidence type="ECO:0000256" key="2">
    <source>
        <dbReference type="SAM" id="MobiDB-lite"/>
    </source>
</evidence>
<evidence type="ECO:0000313" key="5">
    <source>
        <dbReference type="EMBL" id="POY70554.1"/>
    </source>
</evidence>
<dbReference type="Gene3D" id="1.20.1270.60">
    <property type="entry name" value="Arfaptin homology (AH) domain/BAR domain"/>
    <property type="match status" value="2"/>
</dbReference>
<dbReference type="SMART" id="SM00324">
    <property type="entry name" value="RhoGAP"/>
    <property type="match status" value="1"/>
</dbReference>
<protein>
    <recommendedName>
        <fullName evidence="7">Rho-GAP domain-containing protein</fullName>
    </recommendedName>
</protein>
<feature type="domain" description="Rho-GAP" evidence="3">
    <location>
        <begin position="526"/>
        <end position="766"/>
    </location>
</feature>
<dbReference type="Gene3D" id="1.10.555.10">
    <property type="entry name" value="Rho GTPase activation protein"/>
    <property type="match status" value="1"/>
</dbReference>
<feature type="compositionally biased region" description="Polar residues" evidence="2">
    <location>
        <begin position="204"/>
        <end position="219"/>
    </location>
</feature>
<feature type="compositionally biased region" description="Basic and acidic residues" evidence="2">
    <location>
        <begin position="772"/>
        <end position="781"/>
    </location>
</feature>
<dbReference type="GO" id="GO:0000935">
    <property type="term" value="C:division septum"/>
    <property type="evidence" value="ECO:0007669"/>
    <property type="project" value="TreeGrafter"/>
</dbReference>
<evidence type="ECO:0000259" key="4">
    <source>
        <dbReference type="PROSITE" id="PS51741"/>
    </source>
</evidence>
<reference evidence="5 6" key="1">
    <citation type="journal article" date="2018" name="Front. Microbiol.">
        <title>Prospects for Fungal Bioremediation of Acidic Radioactive Waste Sites: Characterization and Genome Sequence of Rhodotorula taiwanensis MD1149.</title>
        <authorList>
            <person name="Tkavc R."/>
            <person name="Matrosova V.Y."/>
            <person name="Grichenko O.E."/>
            <person name="Gostincar C."/>
            <person name="Volpe R.P."/>
            <person name="Klimenkova P."/>
            <person name="Gaidamakova E.K."/>
            <person name="Zhou C.E."/>
            <person name="Stewart B.J."/>
            <person name="Lyman M.G."/>
            <person name="Malfatti S.A."/>
            <person name="Rubinfeld B."/>
            <person name="Courtot M."/>
            <person name="Singh J."/>
            <person name="Dalgard C.L."/>
            <person name="Hamilton T."/>
            <person name="Frey K.G."/>
            <person name="Gunde-Cimerman N."/>
            <person name="Dugan L."/>
            <person name="Daly M.J."/>
        </authorList>
    </citation>
    <scope>NUCLEOTIDE SEQUENCE [LARGE SCALE GENOMIC DNA]</scope>
    <source>
        <strain evidence="5 6">MD1149</strain>
    </source>
</reference>
<feature type="region of interest" description="Disordered" evidence="2">
    <location>
        <begin position="186"/>
        <end position="328"/>
    </location>
</feature>
<dbReference type="OrthoDB" id="2155291at2759"/>
<evidence type="ECO:0008006" key="7">
    <source>
        <dbReference type="Google" id="ProtNLM"/>
    </source>
</evidence>
<dbReference type="InterPro" id="IPR031160">
    <property type="entry name" value="F_BAR_dom"/>
</dbReference>
<name>A0A2S5B185_9BASI</name>
<evidence type="ECO:0000259" key="3">
    <source>
        <dbReference type="PROSITE" id="PS50238"/>
    </source>
</evidence>
<dbReference type="GO" id="GO:0005737">
    <property type="term" value="C:cytoplasm"/>
    <property type="evidence" value="ECO:0007669"/>
    <property type="project" value="TreeGrafter"/>
</dbReference>
<accession>A0A2S5B185</accession>
<feature type="compositionally biased region" description="Low complexity" evidence="2">
    <location>
        <begin position="947"/>
        <end position="958"/>
    </location>
</feature>
<dbReference type="SUPFAM" id="SSF48350">
    <property type="entry name" value="GTPase activation domain, GAP"/>
    <property type="match status" value="1"/>
</dbReference>